<dbReference type="PANTHER" id="PTHR14209">
    <property type="entry name" value="ISOAMYL ACETATE-HYDROLYZING ESTERASE 1"/>
    <property type="match status" value="1"/>
</dbReference>
<evidence type="ECO:0000313" key="3">
    <source>
        <dbReference type="Proteomes" id="UP000623687"/>
    </source>
</evidence>
<evidence type="ECO:0000313" key="2">
    <source>
        <dbReference type="EMBL" id="KAF7440794.1"/>
    </source>
</evidence>
<dbReference type="InterPro" id="IPR008265">
    <property type="entry name" value="Lipase_GDSL_AS"/>
</dbReference>
<protein>
    <recommendedName>
        <fullName evidence="1">SGNH hydrolase-type esterase domain-containing protein</fullName>
    </recommendedName>
</protein>
<dbReference type="PROSITE" id="PS01098">
    <property type="entry name" value="LIPASE_GDSL_SER"/>
    <property type="match status" value="1"/>
</dbReference>
<gene>
    <name evidence="2" type="ORF">PC9H_001142</name>
</gene>
<dbReference type="InterPro" id="IPR036514">
    <property type="entry name" value="SGNH_hydro_sf"/>
</dbReference>
<keyword evidence="3" id="KW-1185">Reference proteome</keyword>
<name>A0A8H7DVX9_PLEOS</name>
<evidence type="ECO:0000259" key="1">
    <source>
        <dbReference type="Pfam" id="PF13472"/>
    </source>
</evidence>
<reference evidence="2" key="1">
    <citation type="submission" date="2019-07" db="EMBL/GenBank/DDBJ databases">
        <authorList>
            <person name="Palmer J.M."/>
        </authorList>
    </citation>
    <scope>NUCLEOTIDE SEQUENCE</scope>
    <source>
        <strain evidence="2">PC9</strain>
    </source>
</reference>
<dbReference type="InterPro" id="IPR013830">
    <property type="entry name" value="SGNH_hydro"/>
</dbReference>
<dbReference type="VEuPathDB" id="FungiDB:PC9H_001142"/>
<accession>A0A8H7DVX9</accession>
<dbReference type="GeneID" id="59370983"/>
<dbReference type="OrthoDB" id="671439at2759"/>
<dbReference type="CDD" id="cd01838">
    <property type="entry name" value="Isoamyl_acetate_hydrolase_like"/>
    <property type="match status" value="1"/>
</dbReference>
<dbReference type="GO" id="GO:0006629">
    <property type="term" value="P:lipid metabolic process"/>
    <property type="evidence" value="ECO:0007669"/>
    <property type="project" value="InterPro"/>
</dbReference>
<proteinExistence type="predicted"/>
<dbReference type="InterPro" id="IPR045136">
    <property type="entry name" value="Iah1-like"/>
</dbReference>
<dbReference type="PANTHER" id="PTHR14209:SF19">
    <property type="entry name" value="ISOAMYL ACETATE-HYDROLYZING ESTERASE 1 HOMOLOG"/>
    <property type="match status" value="1"/>
</dbReference>
<dbReference type="GO" id="GO:0016298">
    <property type="term" value="F:lipase activity"/>
    <property type="evidence" value="ECO:0007669"/>
    <property type="project" value="InterPro"/>
</dbReference>
<dbReference type="AlphaFoldDB" id="A0A8H7DVX9"/>
<dbReference type="Gene3D" id="3.40.50.1110">
    <property type="entry name" value="SGNH hydrolase"/>
    <property type="match status" value="1"/>
</dbReference>
<dbReference type="Pfam" id="PF13472">
    <property type="entry name" value="Lipase_GDSL_2"/>
    <property type="match status" value="1"/>
</dbReference>
<sequence>MASPIHDVIMLFGDSITQGGWQNGGFGHRLDDAYSRKFDVLNRGLAGYNTDWALPVFRQYLATVDERKHAPRIRLLTIWFGANDACIKPSPQHVPLDKFTENIRAIVQMITSPSSGYYSPDTKIILITPPPVNTIQRSADLSSRNPPLALDRKFDVTKLYADAVKSVAGEEKVALLDVWTIFWEAAGSEAALSKYLSDGLHPSALGYDLVYDGLVSTIAREYPELHYEKIKPLFPLWADIDWANPGPGLVASKI</sequence>
<dbReference type="Proteomes" id="UP000623687">
    <property type="component" value="Unassembled WGS sequence"/>
</dbReference>
<comment type="caution">
    <text evidence="2">The sequence shown here is derived from an EMBL/GenBank/DDBJ whole genome shotgun (WGS) entry which is preliminary data.</text>
</comment>
<organism evidence="2 3">
    <name type="scientific">Pleurotus ostreatus</name>
    <name type="common">Oyster mushroom</name>
    <name type="synonym">White-rot fungus</name>
    <dbReference type="NCBI Taxonomy" id="5322"/>
    <lineage>
        <taxon>Eukaryota</taxon>
        <taxon>Fungi</taxon>
        <taxon>Dikarya</taxon>
        <taxon>Basidiomycota</taxon>
        <taxon>Agaricomycotina</taxon>
        <taxon>Agaricomycetes</taxon>
        <taxon>Agaricomycetidae</taxon>
        <taxon>Agaricales</taxon>
        <taxon>Pleurotineae</taxon>
        <taxon>Pleurotaceae</taxon>
        <taxon>Pleurotus</taxon>
    </lineage>
</organism>
<dbReference type="SUPFAM" id="SSF52266">
    <property type="entry name" value="SGNH hydrolase"/>
    <property type="match status" value="1"/>
</dbReference>
<dbReference type="EMBL" id="JACETU010000001">
    <property type="protein sequence ID" value="KAF7440794.1"/>
    <property type="molecule type" value="Genomic_DNA"/>
</dbReference>
<feature type="domain" description="SGNH hydrolase-type esterase" evidence="1">
    <location>
        <begin position="11"/>
        <end position="209"/>
    </location>
</feature>
<dbReference type="RefSeq" id="XP_036636638.1">
    <property type="nucleotide sequence ID" value="XM_036770793.1"/>
</dbReference>